<dbReference type="GO" id="GO:0016747">
    <property type="term" value="F:acyltransferase activity, transferring groups other than amino-acyl groups"/>
    <property type="evidence" value="ECO:0007669"/>
    <property type="project" value="InterPro"/>
</dbReference>
<dbReference type="RefSeq" id="WP_009506669.1">
    <property type="nucleotide sequence ID" value="NZ_LIGK01000004.1"/>
</dbReference>
<name>A0A327YPH9_9RHOB</name>
<dbReference type="Pfam" id="PF13673">
    <property type="entry name" value="Acetyltransf_10"/>
    <property type="match status" value="1"/>
</dbReference>
<dbReference type="AlphaFoldDB" id="A0A327YPH9"/>
<dbReference type="PANTHER" id="PTHR43451">
    <property type="entry name" value="ACETYLTRANSFERASE (GNAT) FAMILY PROTEIN"/>
    <property type="match status" value="1"/>
</dbReference>
<dbReference type="PANTHER" id="PTHR43451:SF1">
    <property type="entry name" value="ACETYLTRANSFERASE"/>
    <property type="match status" value="1"/>
</dbReference>
<accession>A0A327YPH9</accession>
<dbReference type="Proteomes" id="UP000249165">
    <property type="component" value="Unassembled WGS sequence"/>
</dbReference>
<dbReference type="SUPFAM" id="SSF55729">
    <property type="entry name" value="Acyl-CoA N-acyltransferases (Nat)"/>
    <property type="match status" value="1"/>
</dbReference>
<evidence type="ECO:0000313" key="3">
    <source>
        <dbReference type="Proteomes" id="UP000249165"/>
    </source>
</evidence>
<dbReference type="OrthoDB" id="9789081at2"/>
<dbReference type="InterPro" id="IPR016181">
    <property type="entry name" value="Acyl_CoA_acyltransferase"/>
</dbReference>
<reference evidence="2 3" key="1">
    <citation type="submission" date="2018-06" db="EMBL/GenBank/DDBJ databases">
        <title>Genomic Encyclopedia of Archaeal and Bacterial Type Strains, Phase II (KMG-II): from individual species to whole genera.</title>
        <authorList>
            <person name="Goeker M."/>
        </authorList>
    </citation>
    <scope>NUCLEOTIDE SEQUENCE [LARGE SCALE GENOMIC DNA]</scope>
    <source>
        <strain evidence="2 3">DSM 22011</strain>
    </source>
</reference>
<evidence type="ECO:0000313" key="2">
    <source>
        <dbReference type="EMBL" id="RAK22908.1"/>
    </source>
</evidence>
<gene>
    <name evidence="2" type="ORF">ATI53_100287</name>
</gene>
<proteinExistence type="predicted"/>
<dbReference type="Gene3D" id="3.40.630.30">
    <property type="match status" value="1"/>
</dbReference>
<dbReference type="CDD" id="cd04301">
    <property type="entry name" value="NAT_SF"/>
    <property type="match status" value="1"/>
</dbReference>
<keyword evidence="3" id="KW-1185">Reference proteome</keyword>
<dbReference type="InterPro" id="IPR000182">
    <property type="entry name" value="GNAT_dom"/>
</dbReference>
<dbReference type="EMBL" id="QLMG01000002">
    <property type="protein sequence ID" value="RAK22908.1"/>
    <property type="molecule type" value="Genomic_DNA"/>
</dbReference>
<keyword evidence="2" id="KW-0808">Transferase</keyword>
<comment type="caution">
    <text evidence="2">The sequence shown here is derived from an EMBL/GenBank/DDBJ whole genome shotgun (WGS) entry which is preliminary data.</text>
</comment>
<dbReference type="PROSITE" id="PS51186">
    <property type="entry name" value="GNAT"/>
    <property type="match status" value="1"/>
</dbReference>
<protein>
    <submittedName>
        <fullName evidence="2">Putative acetyltransferase</fullName>
    </submittedName>
</protein>
<dbReference type="InterPro" id="IPR052564">
    <property type="entry name" value="N-acetyltrans/Recomb-assoc"/>
</dbReference>
<evidence type="ECO:0000259" key="1">
    <source>
        <dbReference type="PROSITE" id="PS51186"/>
    </source>
</evidence>
<sequence length="158" mass="17118">MKTDTPTLRPLLSDDADTVADIFRDAVLNGTTAHYSEAERIAWVGPKPDPERWRDRVGESVGLMAEVSGDAVGYMTLQAPGHIDLAFVRPAFAGHGIGAELLEALTRIARAGGARAMTSSVSRAARPFFERHGFKVIAEVSIVRRGVALANFDMRKDL</sequence>
<feature type="domain" description="N-acetyltransferase" evidence="1">
    <location>
        <begin position="6"/>
        <end position="158"/>
    </location>
</feature>
<organism evidence="2 3">
    <name type="scientific">Salipiger aestuarii</name>
    <dbReference type="NCBI Taxonomy" id="568098"/>
    <lineage>
        <taxon>Bacteria</taxon>
        <taxon>Pseudomonadati</taxon>
        <taxon>Pseudomonadota</taxon>
        <taxon>Alphaproteobacteria</taxon>
        <taxon>Rhodobacterales</taxon>
        <taxon>Roseobacteraceae</taxon>
        <taxon>Salipiger</taxon>
    </lineage>
</organism>